<dbReference type="EMBL" id="HACA01001268">
    <property type="protein sequence ID" value="CDW18629.1"/>
    <property type="molecule type" value="Transcribed_RNA"/>
</dbReference>
<accession>A0A0K2SXZ3</accession>
<feature type="non-terminal residue" evidence="2">
    <location>
        <position position="1"/>
    </location>
</feature>
<evidence type="ECO:0000313" key="2">
    <source>
        <dbReference type="EMBL" id="CDW18629.1"/>
    </source>
</evidence>
<evidence type="ECO:0000256" key="1">
    <source>
        <dbReference type="SAM" id="SignalP"/>
    </source>
</evidence>
<sequence>YLFVFLAIFNRALLRLGVQQGVPLSFPDRWNIFSEATLSQVSTEVITPPIFPDSLHHPGIQELRSGTNFQGPYTLRIGIKAVIESDGGCIK</sequence>
<feature type="signal peptide" evidence="1">
    <location>
        <begin position="1"/>
        <end position="19"/>
    </location>
</feature>
<reference evidence="2" key="1">
    <citation type="submission" date="2014-05" db="EMBL/GenBank/DDBJ databases">
        <authorList>
            <person name="Chronopoulou M."/>
        </authorList>
    </citation>
    <scope>NUCLEOTIDE SEQUENCE</scope>
    <source>
        <tissue evidence="2">Whole organism</tissue>
    </source>
</reference>
<proteinExistence type="predicted"/>
<dbReference type="AlphaFoldDB" id="A0A0K2SXZ3"/>
<organism evidence="2">
    <name type="scientific">Lepeophtheirus salmonis</name>
    <name type="common">Salmon louse</name>
    <name type="synonym">Caligus salmonis</name>
    <dbReference type="NCBI Taxonomy" id="72036"/>
    <lineage>
        <taxon>Eukaryota</taxon>
        <taxon>Metazoa</taxon>
        <taxon>Ecdysozoa</taxon>
        <taxon>Arthropoda</taxon>
        <taxon>Crustacea</taxon>
        <taxon>Multicrustacea</taxon>
        <taxon>Hexanauplia</taxon>
        <taxon>Copepoda</taxon>
        <taxon>Siphonostomatoida</taxon>
        <taxon>Caligidae</taxon>
        <taxon>Lepeophtheirus</taxon>
    </lineage>
</organism>
<protein>
    <submittedName>
        <fullName evidence="2">Uncharacterized protein</fullName>
    </submittedName>
</protein>
<feature type="chain" id="PRO_5005487297" evidence="1">
    <location>
        <begin position="20"/>
        <end position="91"/>
    </location>
</feature>
<keyword evidence="1" id="KW-0732">Signal</keyword>
<name>A0A0K2SXZ3_LEPSM</name>